<dbReference type="InterPro" id="IPR048319">
    <property type="entry name" value="Vps52_CC"/>
</dbReference>
<evidence type="ECO:0000256" key="3">
    <source>
        <dbReference type="ARBA" id="ARBA00022448"/>
    </source>
</evidence>
<reference evidence="9 10" key="1">
    <citation type="journal article" date="2019" name="Sci. Rep.">
        <title>Comparative genomics of chytrid fungi reveal insights into the obligate biotrophic and pathogenic lifestyle of Synchytrium endobioticum.</title>
        <authorList>
            <person name="van de Vossenberg B.T.L.H."/>
            <person name="Warris S."/>
            <person name="Nguyen H.D.T."/>
            <person name="van Gent-Pelzer M.P.E."/>
            <person name="Joly D.L."/>
            <person name="van de Geest H.C."/>
            <person name="Bonants P.J.M."/>
            <person name="Smith D.S."/>
            <person name="Levesque C.A."/>
            <person name="van der Lee T.A.J."/>
        </authorList>
    </citation>
    <scope>NUCLEOTIDE SEQUENCE [LARGE SCALE GENOMIC DNA]</scope>
    <source>
        <strain evidence="9 10">CBS 809.83</strain>
    </source>
</reference>
<evidence type="ECO:0008006" key="11">
    <source>
        <dbReference type="Google" id="ProtNLM"/>
    </source>
</evidence>
<dbReference type="GO" id="GO:0032456">
    <property type="term" value="P:endocytic recycling"/>
    <property type="evidence" value="ECO:0007669"/>
    <property type="project" value="TreeGrafter"/>
</dbReference>
<organism evidence="9 10">
    <name type="scientific">Powellomyces hirtus</name>
    <dbReference type="NCBI Taxonomy" id="109895"/>
    <lineage>
        <taxon>Eukaryota</taxon>
        <taxon>Fungi</taxon>
        <taxon>Fungi incertae sedis</taxon>
        <taxon>Chytridiomycota</taxon>
        <taxon>Chytridiomycota incertae sedis</taxon>
        <taxon>Chytridiomycetes</taxon>
        <taxon>Spizellomycetales</taxon>
        <taxon>Powellomycetaceae</taxon>
        <taxon>Powellomyces</taxon>
    </lineage>
</organism>
<dbReference type="InterPro" id="IPR048361">
    <property type="entry name" value="Vps52_C"/>
</dbReference>
<dbReference type="Proteomes" id="UP000318582">
    <property type="component" value="Unassembled WGS sequence"/>
</dbReference>
<keyword evidence="10" id="KW-1185">Reference proteome</keyword>
<evidence type="ECO:0000313" key="10">
    <source>
        <dbReference type="Proteomes" id="UP000318582"/>
    </source>
</evidence>
<protein>
    <recommendedName>
        <fullName evidence="11">Vacuolar protein sorting-associated protein 52 A</fullName>
    </recommendedName>
</protein>
<evidence type="ECO:0000256" key="4">
    <source>
        <dbReference type="ARBA" id="ARBA00022927"/>
    </source>
</evidence>
<comment type="subcellular location">
    <subcellularLocation>
        <location evidence="1">Golgi apparatus</location>
        <location evidence="1">trans-Golgi network</location>
    </subcellularLocation>
</comment>
<dbReference type="PANTHER" id="PTHR14190:SF7">
    <property type="entry name" value="VACUOLAR PROTEIN SORTING-ASSOCIATED PROTEIN 52 HOMOLOG"/>
    <property type="match status" value="1"/>
</dbReference>
<dbReference type="GO" id="GO:0000938">
    <property type="term" value="C:GARP complex"/>
    <property type="evidence" value="ECO:0007669"/>
    <property type="project" value="TreeGrafter"/>
</dbReference>
<evidence type="ECO:0000256" key="1">
    <source>
        <dbReference type="ARBA" id="ARBA00004601"/>
    </source>
</evidence>
<feature type="domain" description="Vps52 C-terminal" evidence="8">
    <location>
        <begin position="285"/>
        <end position="612"/>
    </location>
</feature>
<dbReference type="GO" id="GO:0019905">
    <property type="term" value="F:syntaxin binding"/>
    <property type="evidence" value="ECO:0007669"/>
    <property type="project" value="TreeGrafter"/>
</dbReference>
<dbReference type="GO" id="GO:0005829">
    <property type="term" value="C:cytosol"/>
    <property type="evidence" value="ECO:0007669"/>
    <property type="project" value="GOC"/>
</dbReference>
<evidence type="ECO:0000256" key="2">
    <source>
        <dbReference type="ARBA" id="ARBA00008180"/>
    </source>
</evidence>
<comment type="similarity">
    <text evidence="2">Belongs to the VPS52 family.</text>
</comment>
<dbReference type="STRING" id="109895.A0A507E3K1"/>
<dbReference type="Pfam" id="PF04129">
    <property type="entry name" value="Vps52_CC"/>
    <property type="match status" value="1"/>
</dbReference>
<comment type="caution">
    <text evidence="9">The sequence shown here is derived from an EMBL/GenBank/DDBJ whole genome shotgun (WGS) entry which is preliminary data.</text>
</comment>
<feature type="domain" description="Vps52 coiled-coil" evidence="7">
    <location>
        <begin position="102"/>
        <end position="267"/>
    </location>
</feature>
<dbReference type="GO" id="GO:0006896">
    <property type="term" value="P:Golgi to vacuole transport"/>
    <property type="evidence" value="ECO:0007669"/>
    <property type="project" value="TreeGrafter"/>
</dbReference>
<evidence type="ECO:0000259" key="7">
    <source>
        <dbReference type="Pfam" id="PF04129"/>
    </source>
</evidence>
<proteinExistence type="inferred from homology"/>
<keyword evidence="3" id="KW-0813">Transport</keyword>
<dbReference type="PANTHER" id="PTHR14190">
    <property type="entry name" value="SUPPRESSOR OF ACTIN MUTATIONS 2/VACUOLAR PROTEIN SORTING 52"/>
    <property type="match status" value="1"/>
</dbReference>
<dbReference type="InterPro" id="IPR007258">
    <property type="entry name" value="Vps52"/>
</dbReference>
<accession>A0A507E3K1</accession>
<evidence type="ECO:0000313" key="9">
    <source>
        <dbReference type="EMBL" id="TPX57670.1"/>
    </source>
</evidence>
<dbReference type="GO" id="GO:0015031">
    <property type="term" value="P:protein transport"/>
    <property type="evidence" value="ECO:0007669"/>
    <property type="project" value="UniProtKB-KW"/>
</dbReference>
<name>A0A507E3K1_9FUNG</name>
<feature type="compositionally biased region" description="Basic and acidic residues" evidence="6">
    <location>
        <begin position="1"/>
        <end position="15"/>
    </location>
</feature>
<dbReference type="Pfam" id="PF20655">
    <property type="entry name" value="Vps52_C"/>
    <property type="match status" value="1"/>
</dbReference>
<feature type="region of interest" description="Disordered" evidence="6">
    <location>
        <begin position="1"/>
        <end position="28"/>
    </location>
</feature>
<evidence type="ECO:0000256" key="6">
    <source>
        <dbReference type="SAM" id="MobiDB-lite"/>
    </source>
</evidence>
<dbReference type="AlphaFoldDB" id="A0A507E3K1"/>
<dbReference type="EMBL" id="QEAQ01000049">
    <property type="protein sequence ID" value="TPX57670.1"/>
    <property type="molecule type" value="Genomic_DNA"/>
</dbReference>
<sequence>MEGDAILEKDKKESSTVEGKSGPGATLDRGESFVAALLREEVPDDGVGSSFESLNAATSELAEADDRISAFQEDVLVKEAFAKGTDLRGYAKQVARELDEVEQSHVLAYVKQACDDILQKMENLMSGFQSDLGTISGEIQVLQEQSQSMNIRLRNRTGMQQSLNTVLEGPLISHIFRKICEGEVNEFFLQHLADLNKKMAYVKSQQGQHVKAFKDVGPELERLRLRAAEKSKDYLIKRIESLRAPNTNIAIIQQNIFLKYKELYYFLAERYSDVALEVRTLYVHTVGNYFLSQFDKYLKSLHKLQMVIADKFDLIANEESGTKRVLQGLPGLFGAKPALKDRTNVFTLGDRLHVTTTADPGIILTHIAEEQNMKFPFEAIFKSISRLLMDNASSEYLFAMDFFSPPRGRNARVQKDATSGAATFNEVFDPTLKIIQAFNKQSIDGSFDAVGILLCIRLNNQNIRIMQARRIPCLESFSNATNMLLWPKFQAIMDLHIDSLKKAVPRTLLPSRDVHPHYVTRRYAEFSASILTLNQGYDDALLANSLFRLRTEVEHLLMRMSGEFPDAKSRLVFLINNFDLVVSVLSEHSAPSFDQEKGHFNAILESKINEYVDEELKPFFASLMRFVVSAENDANVVSLQEENFERVATEFNQNWKSALGSINQSVMQSFANFQNGARILHHALTQLLLYYKRFFTLWEKRYINKKPRVQPVGLQSVMVEIKKFRSSFQ</sequence>
<dbReference type="GO" id="GO:0042147">
    <property type="term" value="P:retrograde transport, endosome to Golgi"/>
    <property type="evidence" value="ECO:0007669"/>
    <property type="project" value="TreeGrafter"/>
</dbReference>
<evidence type="ECO:0000256" key="5">
    <source>
        <dbReference type="ARBA" id="ARBA00023034"/>
    </source>
</evidence>
<gene>
    <name evidence="9" type="ORF">PhCBS80983_g03685</name>
</gene>
<keyword evidence="5" id="KW-0333">Golgi apparatus</keyword>
<keyword evidence="4" id="KW-0653">Protein transport</keyword>
<evidence type="ECO:0000259" key="8">
    <source>
        <dbReference type="Pfam" id="PF20655"/>
    </source>
</evidence>